<keyword evidence="5" id="KW-0175">Coiled coil</keyword>
<reference evidence="9" key="1">
    <citation type="submission" date="2020-06" db="EMBL/GenBank/DDBJ databases">
        <title>Insight into the genomes of haloalkaliphilic bacilli from Kenyan soda lakes.</title>
        <authorList>
            <person name="Mwirichia R."/>
            <person name="Villamizar G.C."/>
            <person name="Poehlein A."/>
            <person name="Mugweru J."/>
            <person name="Kipnyargis A."/>
            <person name="Kiplimo D."/>
            <person name="Orwa P."/>
            <person name="Daniel R."/>
        </authorList>
    </citation>
    <scope>NUCLEOTIDE SEQUENCE</scope>
    <source>
        <strain evidence="9">B1096_S55</strain>
    </source>
</reference>
<dbReference type="PROSITE" id="PS51257">
    <property type="entry name" value="PROKAR_LIPOPROTEIN"/>
    <property type="match status" value="1"/>
</dbReference>
<dbReference type="CDD" id="cd01140">
    <property type="entry name" value="FatB"/>
    <property type="match status" value="1"/>
</dbReference>
<dbReference type="EMBL" id="JABXYM010000001">
    <property type="protein sequence ID" value="MCR6097885.1"/>
    <property type="molecule type" value="Genomic_DNA"/>
</dbReference>
<evidence type="ECO:0000256" key="5">
    <source>
        <dbReference type="SAM" id="Coils"/>
    </source>
</evidence>
<organism evidence="9 10">
    <name type="scientific">Salipaludibacillus agaradhaerens</name>
    <name type="common">Bacillus agaradhaerens</name>
    <dbReference type="NCBI Taxonomy" id="76935"/>
    <lineage>
        <taxon>Bacteria</taxon>
        <taxon>Bacillati</taxon>
        <taxon>Bacillota</taxon>
        <taxon>Bacilli</taxon>
        <taxon>Bacillales</taxon>
        <taxon>Bacillaceae</taxon>
    </lineage>
</organism>
<comment type="subcellular location">
    <subcellularLocation>
        <location evidence="1">Cell membrane</location>
        <topology evidence="1">Lipid-anchor</topology>
    </subcellularLocation>
</comment>
<dbReference type="SUPFAM" id="SSF53807">
    <property type="entry name" value="Helical backbone' metal receptor"/>
    <property type="match status" value="1"/>
</dbReference>
<proteinExistence type="inferred from homology"/>
<evidence type="ECO:0000259" key="8">
    <source>
        <dbReference type="PROSITE" id="PS50983"/>
    </source>
</evidence>
<name>A0A9Q4B4L5_SALAG</name>
<feature type="region of interest" description="Disordered" evidence="6">
    <location>
        <begin position="27"/>
        <end position="55"/>
    </location>
</feature>
<evidence type="ECO:0000256" key="1">
    <source>
        <dbReference type="ARBA" id="ARBA00004193"/>
    </source>
</evidence>
<evidence type="ECO:0000256" key="2">
    <source>
        <dbReference type="ARBA" id="ARBA00008814"/>
    </source>
</evidence>
<accession>A0A9Q4B4L5</accession>
<dbReference type="InterPro" id="IPR002491">
    <property type="entry name" value="ABC_transptr_periplasmic_BD"/>
</dbReference>
<dbReference type="RefSeq" id="WP_257822266.1">
    <property type="nucleotide sequence ID" value="NZ_JABXYM010000001.1"/>
</dbReference>
<dbReference type="PANTHER" id="PTHR30532:SF28">
    <property type="entry name" value="PETROBACTIN-BINDING PROTEIN YCLQ"/>
    <property type="match status" value="1"/>
</dbReference>
<dbReference type="PANTHER" id="PTHR30532">
    <property type="entry name" value="IRON III DICITRATE-BINDING PERIPLASMIC PROTEIN"/>
    <property type="match status" value="1"/>
</dbReference>
<dbReference type="InterPro" id="IPR033870">
    <property type="entry name" value="FatB"/>
</dbReference>
<dbReference type="PROSITE" id="PS50983">
    <property type="entry name" value="FE_B12_PBP"/>
    <property type="match status" value="1"/>
</dbReference>
<feature type="signal peptide" evidence="7">
    <location>
        <begin position="1"/>
        <end position="22"/>
    </location>
</feature>
<comment type="caution">
    <text evidence="9">The sequence shown here is derived from an EMBL/GenBank/DDBJ whole genome shotgun (WGS) entry which is preliminary data.</text>
</comment>
<keyword evidence="3" id="KW-0813">Transport</keyword>
<dbReference type="GO" id="GO:1901678">
    <property type="term" value="P:iron coordination entity transport"/>
    <property type="evidence" value="ECO:0007669"/>
    <property type="project" value="UniProtKB-ARBA"/>
</dbReference>
<dbReference type="GO" id="GO:0005886">
    <property type="term" value="C:plasma membrane"/>
    <property type="evidence" value="ECO:0007669"/>
    <property type="project" value="UniProtKB-SubCell"/>
</dbReference>
<comment type="similarity">
    <text evidence="2">Belongs to the bacterial solute-binding protein 8 family.</text>
</comment>
<evidence type="ECO:0000256" key="3">
    <source>
        <dbReference type="ARBA" id="ARBA00022448"/>
    </source>
</evidence>
<dbReference type="Proteomes" id="UP001057753">
    <property type="component" value="Unassembled WGS sequence"/>
</dbReference>
<feature type="chain" id="PRO_5040354956" evidence="7">
    <location>
        <begin position="23"/>
        <end position="339"/>
    </location>
</feature>
<feature type="coiled-coil region" evidence="5">
    <location>
        <begin position="187"/>
        <end position="214"/>
    </location>
</feature>
<gene>
    <name evidence="9" type="ORF">HXA33_15215</name>
</gene>
<keyword evidence="10" id="KW-1185">Reference proteome</keyword>
<dbReference type="Gene3D" id="3.40.50.1980">
    <property type="entry name" value="Nitrogenase molybdenum iron protein domain"/>
    <property type="match status" value="2"/>
</dbReference>
<evidence type="ECO:0000313" key="10">
    <source>
        <dbReference type="Proteomes" id="UP001057753"/>
    </source>
</evidence>
<sequence length="339" mass="36701">MKKSLSLLSLTMALSIFTVACGANNENTTGNNDEANNNANTNAEENVENNDANENAEQPAEITVEHELGETVVPTNPENVVVFDFGTLDTLTEIGIEPVAIPQGNIPSFLSQYESDEYENAGTLFEPDFETIYGLDPDLIIISGRTSEAYDELSDIAPTIHLGVDQENYVDSFKENATLLGDIFGKEADVEEKLASLDEQIAELNEAANNSEGTGLIVMTNEGALSAYGPGSRFGVLHEEFGITPADENIEDANHGQNISFEYVVETDPDYLFVIDRGAIVSGDGEDTAEDTLDNDLIQQTTAYEEGNIIYLDPELWYIAGGGLNSVSLMANEVFEGIQ</sequence>
<evidence type="ECO:0000256" key="4">
    <source>
        <dbReference type="ARBA" id="ARBA00022729"/>
    </source>
</evidence>
<dbReference type="Pfam" id="PF01497">
    <property type="entry name" value="Peripla_BP_2"/>
    <property type="match status" value="1"/>
</dbReference>
<dbReference type="AlphaFoldDB" id="A0A9Q4B4L5"/>
<evidence type="ECO:0000256" key="7">
    <source>
        <dbReference type="SAM" id="SignalP"/>
    </source>
</evidence>
<feature type="domain" description="Fe/B12 periplasmic-binding" evidence="8">
    <location>
        <begin position="79"/>
        <end position="339"/>
    </location>
</feature>
<dbReference type="GO" id="GO:0030288">
    <property type="term" value="C:outer membrane-bounded periplasmic space"/>
    <property type="evidence" value="ECO:0007669"/>
    <property type="project" value="TreeGrafter"/>
</dbReference>
<protein>
    <submittedName>
        <fullName evidence="9">Siderophore ABC transporter substrate-binding protein</fullName>
    </submittedName>
</protein>
<evidence type="ECO:0000256" key="6">
    <source>
        <dbReference type="SAM" id="MobiDB-lite"/>
    </source>
</evidence>
<evidence type="ECO:0000313" key="9">
    <source>
        <dbReference type="EMBL" id="MCR6097885.1"/>
    </source>
</evidence>
<dbReference type="InterPro" id="IPR051313">
    <property type="entry name" value="Bact_iron-sidero_bind"/>
</dbReference>
<keyword evidence="4 7" id="KW-0732">Signal</keyword>